<name>A0AAI8DKX8_MAMSC</name>
<protein>
    <recommendedName>
        <fullName evidence="2">N-acetylmuramoyl-L-alanine amidase</fullName>
        <ecNumber evidence="2">3.5.1.28</ecNumber>
    </recommendedName>
</protein>
<proteinExistence type="predicted"/>
<evidence type="ECO:0000313" key="5">
    <source>
        <dbReference type="EMBL" id="ASE35632.1"/>
    </source>
</evidence>
<dbReference type="SUPFAM" id="SSF54001">
    <property type="entry name" value="Cysteine proteinases"/>
    <property type="match status" value="1"/>
</dbReference>
<dbReference type="InterPro" id="IPR007921">
    <property type="entry name" value="CHAP_dom"/>
</dbReference>
<evidence type="ECO:0000256" key="1">
    <source>
        <dbReference type="ARBA" id="ARBA00001561"/>
    </source>
</evidence>
<feature type="domain" description="Peptidase C51" evidence="3">
    <location>
        <begin position="26"/>
        <end position="163"/>
    </location>
</feature>
<dbReference type="InterPro" id="IPR003646">
    <property type="entry name" value="SH3-like_bac-type"/>
</dbReference>
<dbReference type="AlphaFoldDB" id="A0AAI8DKX8"/>
<accession>A0AAI8DKX8</accession>
<comment type="catalytic activity">
    <reaction evidence="1">
        <text>Hydrolyzes the link between N-acetylmuramoyl residues and L-amino acid residues in certain cell-wall glycopeptides.</text>
        <dbReference type="EC" id="3.5.1.28"/>
    </reaction>
</comment>
<dbReference type="Gene3D" id="2.30.30.40">
    <property type="entry name" value="SH3 Domains"/>
    <property type="match status" value="1"/>
</dbReference>
<dbReference type="Proteomes" id="UP000197058">
    <property type="component" value="Chromosome"/>
</dbReference>
<dbReference type="PROSITE" id="PS51781">
    <property type="entry name" value="SH3B"/>
    <property type="match status" value="1"/>
</dbReference>
<evidence type="ECO:0000256" key="2">
    <source>
        <dbReference type="ARBA" id="ARBA00011901"/>
    </source>
</evidence>
<dbReference type="KEGG" id="sscu:CEP64_09485"/>
<dbReference type="EMBL" id="CP022046">
    <property type="protein sequence ID" value="ASE35632.1"/>
    <property type="molecule type" value="Genomic_DNA"/>
</dbReference>
<evidence type="ECO:0000259" key="3">
    <source>
        <dbReference type="PROSITE" id="PS50911"/>
    </source>
</evidence>
<dbReference type="Pfam" id="PF08460">
    <property type="entry name" value="SH3_5"/>
    <property type="match status" value="1"/>
</dbReference>
<dbReference type="EC" id="3.5.1.28" evidence="2"/>
<evidence type="ECO:0000259" key="4">
    <source>
        <dbReference type="PROSITE" id="PS51781"/>
    </source>
</evidence>
<dbReference type="InterPro" id="IPR038765">
    <property type="entry name" value="Papain-like_cys_pep_sf"/>
</dbReference>
<dbReference type="SMART" id="SM00287">
    <property type="entry name" value="SH3b"/>
    <property type="match status" value="1"/>
</dbReference>
<evidence type="ECO:0000313" key="6">
    <source>
        <dbReference type="Proteomes" id="UP000197058"/>
    </source>
</evidence>
<gene>
    <name evidence="5" type="ORF">CEP64_09485</name>
</gene>
<dbReference type="Pfam" id="PF05257">
    <property type="entry name" value="CHAP"/>
    <property type="match status" value="1"/>
</dbReference>
<sequence length="268" mass="30205">MQNNDNSNLSTRFYVDTYASGTSKTKNQAIGYINSLEGKGWDFDGYYGWQCFDLVNYYWNYLYGHGLKGAYAKDIPFENNFNGEATVYKNTPSFIAQPGDLAVFNSNYGQGAGHTSIVTNGNIDGNLLKFQSLDQNWYGGGLNKTEVAQRVNHNYDTEMWFIRPTFNNNSTSGWQQNQYGTWFKSESATFTSNTLIIKRYDGPFRSMPQAGSITSGQSVKYDEVCLQDGHVWVGYTDSKGKRTYIPIRTWNGVNPPNHGVGSLWGTIK</sequence>
<organism evidence="5 6">
    <name type="scientific">Mammaliicoccus sciuri</name>
    <name type="common">Staphylococcus sciuri</name>
    <dbReference type="NCBI Taxonomy" id="1296"/>
    <lineage>
        <taxon>Bacteria</taxon>
        <taxon>Bacillati</taxon>
        <taxon>Bacillota</taxon>
        <taxon>Bacilli</taxon>
        <taxon>Bacillales</taxon>
        <taxon>Staphylococcaceae</taxon>
        <taxon>Mammaliicoccus</taxon>
    </lineage>
</organism>
<dbReference type="GO" id="GO:0008745">
    <property type="term" value="F:N-acetylmuramoyl-L-alanine amidase activity"/>
    <property type="evidence" value="ECO:0007669"/>
    <property type="project" value="UniProtKB-EC"/>
</dbReference>
<reference evidence="6" key="1">
    <citation type="submission" date="2017-06" db="EMBL/GenBank/DDBJ databases">
        <title>FDA dAtabase for Regulatory Grade micrObial Sequences (FDA-ARGOS): Supporting development and validation of Infectious Disease Dx tests.</title>
        <authorList>
            <person name="Goldberg B."/>
            <person name="Campos J."/>
            <person name="Tallon L."/>
            <person name="Sadzewicz L."/>
            <person name="Sengamalay N."/>
            <person name="Ott S."/>
            <person name="Godinez A."/>
            <person name="Nagaraj S."/>
            <person name="Vavikolanu K."/>
            <person name="Nadendla S."/>
            <person name="George J."/>
            <person name="Geyer C."/>
            <person name="Sichtig H."/>
        </authorList>
    </citation>
    <scope>NUCLEOTIDE SEQUENCE [LARGE SCALE GENOMIC DNA]</scope>
    <source>
        <strain evidence="6">FDAARGOS_285</strain>
    </source>
</reference>
<dbReference type="PROSITE" id="PS50911">
    <property type="entry name" value="CHAP"/>
    <property type="match status" value="1"/>
</dbReference>
<feature type="domain" description="SH3b" evidence="4">
    <location>
        <begin position="185"/>
        <end position="253"/>
    </location>
</feature>
<dbReference type="Gene3D" id="3.90.1720.10">
    <property type="entry name" value="endopeptidase domain like (from Nostoc punctiforme)"/>
    <property type="match status" value="1"/>
</dbReference>